<dbReference type="AlphaFoldDB" id="A0A1E3VV42"/>
<name>A0A1E3VV42_9HYPH</name>
<sequence length="160" mass="17318">MLRRLQGDGSKSVTVCLGVDDQPAISLPANAGVPLAEDLAAAVLLVHFSRSLESLADLTHEALLAQLGAYLDEVDINAGHAAGAPKPMTLPEIALVVLSQLGLRAKRKRQTDRLERICAEIRDCLKKFGLDGAQFKPSLAATLKKIGALREPRAHRLWRR</sequence>
<dbReference type="EMBL" id="LPWF01000026">
    <property type="protein sequence ID" value="ODR97404.1"/>
    <property type="molecule type" value="Genomic_DNA"/>
</dbReference>
<reference evidence="1 2" key="1">
    <citation type="journal article" date="2016" name="Environ. Microbiol.">
        <title>New Methyloceanibacter diversity from North Sea sediments includes methanotroph containing solely the soluble methane monooxygenase.</title>
        <authorList>
            <person name="Vekeman B."/>
            <person name="Kerckhof F.M."/>
            <person name="Cremers G."/>
            <person name="de Vos P."/>
            <person name="Vandamme P."/>
            <person name="Boon N."/>
            <person name="Op den Camp H.J."/>
            <person name="Heylen K."/>
        </authorList>
    </citation>
    <scope>NUCLEOTIDE SEQUENCE [LARGE SCALE GENOMIC DNA]</scope>
    <source>
        <strain evidence="1 2">R-67175</strain>
    </source>
</reference>
<gene>
    <name evidence="1" type="ORF">AUC69_12395</name>
</gene>
<evidence type="ECO:0000313" key="2">
    <source>
        <dbReference type="Proteomes" id="UP000094472"/>
    </source>
</evidence>
<accession>A0A1E3VV42</accession>
<evidence type="ECO:0000313" key="1">
    <source>
        <dbReference type="EMBL" id="ODR97404.1"/>
    </source>
</evidence>
<dbReference type="STRING" id="1774969.AUC69_12395"/>
<dbReference type="Proteomes" id="UP000094472">
    <property type="component" value="Unassembled WGS sequence"/>
</dbReference>
<proteinExistence type="predicted"/>
<comment type="caution">
    <text evidence="1">The sequence shown here is derived from an EMBL/GenBank/DDBJ whole genome shotgun (WGS) entry which is preliminary data.</text>
</comment>
<protein>
    <submittedName>
        <fullName evidence="1">Uncharacterized protein</fullName>
    </submittedName>
</protein>
<keyword evidence="2" id="KW-1185">Reference proteome</keyword>
<organism evidence="1 2">
    <name type="scientific">Methyloceanibacter superfactus</name>
    <dbReference type="NCBI Taxonomy" id="1774969"/>
    <lineage>
        <taxon>Bacteria</taxon>
        <taxon>Pseudomonadati</taxon>
        <taxon>Pseudomonadota</taxon>
        <taxon>Alphaproteobacteria</taxon>
        <taxon>Hyphomicrobiales</taxon>
        <taxon>Hyphomicrobiaceae</taxon>
        <taxon>Methyloceanibacter</taxon>
    </lineage>
</organism>